<comment type="caution">
    <text evidence="2">The sequence shown here is derived from an EMBL/GenBank/DDBJ whole genome shotgun (WGS) entry which is preliminary data.</text>
</comment>
<gene>
    <name evidence="2" type="ORF">GSF08_08035</name>
</gene>
<name>A0A6N8U6S7_9FIRM</name>
<dbReference type="InterPro" id="IPR008136">
    <property type="entry name" value="CinA_C"/>
</dbReference>
<evidence type="ECO:0000259" key="1">
    <source>
        <dbReference type="Pfam" id="PF02464"/>
    </source>
</evidence>
<reference evidence="2 3" key="2">
    <citation type="submission" date="2020-01" db="EMBL/GenBank/DDBJ databases">
        <title>Clostridiaceae sp. nov. isolated from the gut of human by culturomics.</title>
        <authorList>
            <person name="Chang Y."/>
        </authorList>
    </citation>
    <scope>NUCLEOTIDE SEQUENCE [LARGE SCALE GENOMIC DNA]</scope>
    <source>
        <strain evidence="2 3">DONG20-135</strain>
    </source>
</reference>
<dbReference type="NCBIfam" id="TIGR00199">
    <property type="entry name" value="PncC_domain"/>
    <property type="match status" value="1"/>
</dbReference>
<dbReference type="Pfam" id="PF02464">
    <property type="entry name" value="CinA"/>
    <property type="match status" value="1"/>
</dbReference>
<dbReference type="EMBL" id="WUUQ01000002">
    <property type="protein sequence ID" value="MXQ73888.1"/>
    <property type="molecule type" value="Genomic_DNA"/>
</dbReference>
<protein>
    <submittedName>
        <fullName evidence="2">Nicotinamide-nucleotide amidohydrolase family protein</fullName>
    </submittedName>
</protein>
<keyword evidence="3" id="KW-1185">Reference proteome</keyword>
<keyword evidence="2" id="KW-0378">Hydrolase</keyword>
<dbReference type="RefSeq" id="WP_160625288.1">
    <property type="nucleotide sequence ID" value="NZ_WUUQ01000002.1"/>
</dbReference>
<dbReference type="SUPFAM" id="SSF142433">
    <property type="entry name" value="CinA-like"/>
    <property type="match status" value="1"/>
</dbReference>
<organism evidence="2 3">
    <name type="scientific">Copranaerobaculum intestinale</name>
    <dbReference type="NCBI Taxonomy" id="2692629"/>
    <lineage>
        <taxon>Bacteria</taxon>
        <taxon>Bacillati</taxon>
        <taxon>Bacillota</taxon>
        <taxon>Erysipelotrichia</taxon>
        <taxon>Erysipelotrichales</taxon>
        <taxon>Erysipelotrichaceae</taxon>
        <taxon>Copranaerobaculum</taxon>
    </lineage>
</organism>
<reference evidence="2 3" key="1">
    <citation type="submission" date="2019-12" db="EMBL/GenBank/DDBJ databases">
        <authorList>
            <person name="Yang R."/>
        </authorList>
    </citation>
    <scope>NUCLEOTIDE SEQUENCE [LARGE SCALE GENOMIC DNA]</scope>
    <source>
        <strain evidence="2 3">DONG20-135</strain>
    </source>
</reference>
<accession>A0A6N8U6S7</accession>
<dbReference type="InterPro" id="IPR036653">
    <property type="entry name" value="CinA-like_C"/>
</dbReference>
<proteinExistence type="predicted"/>
<dbReference type="Proteomes" id="UP000434036">
    <property type="component" value="Unassembled WGS sequence"/>
</dbReference>
<sequence>MEELFTLLKELGYTIGSCESMTAGLFASTLASMPGASKVLRGAIVTYQTAVKTDLVKVDTDVIKRYGVVSEETALQMAVKARVLLGCDLCVSVSGNAGPDVLEGKPAGMVCGAVADGDRAVTFTLQMHGSRNEIRMKCVEEMAEQVKKFLQK</sequence>
<feature type="domain" description="CinA C-terminal" evidence="1">
    <location>
        <begin position="2"/>
        <end position="149"/>
    </location>
</feature>
<dbReference type="GO" id="GO:0016787">
    <property type="term" value="F:hydrolase activity"/>
    <property type="evidence" value="ECO:0007669"/>
    <property type="project" value="UniProtKB-KW"/>
</dbReference>
<evidence type="ECO:0000313" key="2">
    <source>
        <dbReference type="EMBL" id="MXQ73888.1"/>
    </source>
</evidence>
<dbReference type="AlphaFoldDB" id="A0A6N8U6S7"/>
<evidence type="ECO:0000313" key="3">
    <source>
        <dbReference type="Proteomes" id="UP000434036"/>
    </source>
</evidence>
<dbReference type="Gene3D" id="3.90.950.20">
    <property type="entry name" value="CinA-like"/>
    <property type="match status" value="1"/>
</dbReference>